<accession>A0A8J2LIR5</accession>
<dbReference type="Proteomes" id="UP000708208">
    <property type="component" value="Unassembled WGS sequence"/>
</dbReference>
<protein>
    <submittedName>
        <fullName evidence="1">Uncharacterized protein</fullName>
    </submittedName>
</protein>
<sequence>SFFSWIAHKVSVHNLSPHFFLHFGISGRTVRCTY</sequence>
<organism evidence="1 2">
    <name type="scientific">Allacma fusca</name>
    <dbReference type="NCBI Taxonomy" id="39272"/>
    <lineage>
        <taxon>Eukaryota</taxon>
        <taxon>Metazoa</taxon>
        <taxon>Ecdysozoa</taxon>
        <taxon>Arthropoda</taxon>
        <taxon>Hexapoda</taxon>
        <taxon>Collembola</taxon>
        <taxon>Symphypleona</taxon>
        <taxon>Sminthuridae</taxon>
        <taxon>Allacma</taxon>
    </lineage>
</organism>
<name>A0A8J2LIR5_9HEXA</name>
<feature type="non-terminal residue" evidence="1">
    <location>
        <position position="1"/>
    </location>
</feature>
<comment type="caution">
    <text evidence="1">The sequence shown here is derived from an EMBL/GenBank/DDBJ whole genome shotgun (WGS) entry which is preliminary data.</text>
</comment>
<evidence type="ECO:0000313" key="2">
    <source>
        <dbReference type="Proteomes" id="UP000708208"/>
    </source>
</evidence>
<reference evidence="1" key="1">
    <citation type="submission" date="2021-06" db="EMBL/GenBank/DDBJ databases">
        <authorList>
            <person name="Hodson N. C."/>
            <person name="Mongue J. A."/>
            <person name="Jaron S. K."/>
        </authorList>
    </citation>
    <scope>NUCLEOTIDE SEQUENCE</scope>
</reference>
<dbReference type="AlphaFoldDB" id="A0A8J2LIR5"/>
<gene>
    <name evidence="1" type="ORF">AFUS01_LOCUS33944</name>
</gene>
<evidence type="ECO:0000313" key="1">
    <source>
        <dbReference type="EMBL" id="CAG7823744.1"/>
    </source>
</evidence>
<dbReference type="EMBL" id="CAJVCH010530456">
    <property type="protein sequence ID" value="CAG7823744.1"/>
    <property type="molecule type" value="Genomic_DNA"/>
</dbReference>
<keyword evidence="2" id="KW-1185">Reference proteome</keyword>
<proteinExistence type="predicted"/>